<protein>
    <submittedName>
        <fullName evidence="2">Uncharacterized protein</fullName>
    </submittedName>
</protein>
<evidence type="ECO:0000313" key="2">
    <source>
        <dbReference type="EMBL" id="KZZ94272.1"/>
    </source>
</evidence>
<dbReference type="AlphaFoldDB" id="A0A162IHG8"/>
<accession>A0A162IHG8</accession>
<evidence type="ECO:0000313" key="3">
    <source>
        <dbReference type="Proteomes" id="UP000078544"/>
    </source>
</evidence>
<dbReference type="OrthoDB" id="423498at2759"/>
<organism evidence="2 3">
    <name type="scientific">Moelleriella libera RCEF 2490</name>
    <dbReference type="NCBI Taxonomy" id="1081109"/>
    <lineage>
        <taxon>Eukaryota</taxon>
        <taxon>Fungi</taxon>
        <taxon>Dikarya</taxon>
        <taxon>Ascomycota</taxon>
        <taxon>Pezizomycotina</taxon>
        <taxon>Sordariomycetes</taxon>
        <taxon>Hypocreomycetidae</taxon>
        <taxon>Hypocreales</taxon>
        <taxon>Clavicipitaceae</taxon>
        <taxon>Moelleriella</taxon>
    </lineage>
</organism>
<dbReference type="PANTHER" id="PTHR42090">
    <property type="match status" value="1"/>
</dbReference>
<proteinExistence type="predicted"/>
<dbReference type="STRING" id="1081109.A0A162IHG8"/>
<dbReference type="EMBL" id="AZGY01000011">
    <property type="protein sequence ID" value="KZZ94272.1"/>
    <property type="molecule type" value="Genomic_DNA"/>
</dbReference>
<reference evidence="2 3" key="1">
    <citation type="journal article" date="2016" name="Genome Biol. Evol.">
        <title>Divergent and convergent evolution of fungal pathogenicity.</title>
        <authorList>
            <person name="Shang Y."/>
            <person name="Xiao G."/>
            <person name="Zheng P."/>
            <person name="Cen K."/>
            <person name="Zhan S."/>
            <person name="Wang C."/>
        </authorList>
    </citation>
    <scope>NUCLEOTIDE SEQUENCE [LARGE SCALE GENOMIC DNA]</scope>
    <source>
        <strain evidence="2 3">RCEF 2490</strain>
    </source>
</reference>
<dbReference type="Proteomes" id="UP000078544">
    <property type="component" value="Unassembled WGS sequence"/>
</dbReference>
<comment type="caution">
    <text evidence="2">The sequence shown here is derived from an EMBL/GenBank/DDBJ whole genome shotgun (WGS) entry which is preliminary data.</text>
</comment>
<feature type="compositionally biased region" description="Basic and acidic residues" evidence="1">
    <location>
        <begin position="93"/>
        <end position="102"/>
    </location>
</feature>
<dbReference type="PANTHER" id="PTHR42090:SF1">
    <property type="match status" value="1"/>
</dbReference>
<sequence length="133" mass="14198">MFAQRLLTRPLRVGALALRPYHTTPPTRRPYKDSQDRESLKPEANEYTRSGRDTDVTKDDPHAAFGQDGAKSPEAAKGDDPLQASPANQELSKPQDSKESGGEHTSGAGKEIRKGGRSGGGAAPKKGHAGKTH</sequence>
<name>A0A162IHG8_9HYPO</name>
<keyword evidence="3" id="KW-1185">Reference proteome</keyword>
<evidence type="ECO:0000256" key="1">
    <source>
        <dbReference type="SAM" id="MobiDB-lite"/>
    </source>
</evidence>
<feature type="region of interest" description="Disordered" evidence="1">
    <location>
        <begin position="1"/>
        <end position="133"/>
    </location>
</feature>
<feature type="compositionally biased region" description="Basic and acidic residues" evidence="1">
    <location>
        <begin position="30"/>
        <end position="62"/>
    </location>
</feature>
<gene>
    <name evidence="2" type="ORF">AAL_05239</name>
</gene>